<dbReference type="EMBL" id="JAQOWY010000310">
    <property type="protein sequence ID" value="KAK1844470.1"/>
    <property type="molecule type" value="Genomic_DNA"/>
</dbReference>
<evidence type="ECO:0000313" key="3">
    <source>
        <dbReference type="Proteomes" id="UP001243330"/>
    </source>
</evidence>
<protein>
    <submittedName>
        <fullName evidence="2">Uncharacterized protein</fullName>
    </submittedName>
</protein>
<sequence length="181" mass="19749">MCTALYLVTSLGADLPVSSFYSGLPYFHRSPFTRLGYSHPSTALFSKAIFPVGHRPSPHPHIASRGNPAWGLPDLVRNVNLTTHATYCSTSTASSISPHVPIPSPSPSPSPSPFVPQSKWNGKTNICGTPGISCNVLWWLLCDRSAGLVYMHSPWCMHIVDRSAWCKVWRRTDACKGSAGR</sequence>
<proteinExistence type="predicted"/>
<gene>
    <name evidence="2" type="ORF">CCHR01_12913</name>
</gene>
<organism evidence="2 3">
    <name type="scientific">Colletotrichum chrysophilum</name>
    <dbReference type="NCBI Taxonomy" id="1836956"/>
    <lineage>
        <taxon>Eukaryota</taxon>
        <taxon>Fungi</taxon>
        <taxon>Dikarya</taxon>
        <taxon>Ascomycota</taxon>
        <taxon>Pezizomycotina</taxon>
        <taxon>Sordariomycetes</taxon>
        <taxon>Hypocreomycetidae</taxon>
        <taxon>Glomerellales</taxon>
        <taxon>Glomerellaceae</taxon>
        <taxon>Colletotrichum</taxon>
        <taxon>Colletotrichum gloeosporioides species complex</taxon>
    </lineage>
</organism>
<dbReference type="Proteomes" id="UP001243330">
    <property type="component" value="Unassembled WGS sequence"/>
</dbReference>
<reference evidence="2" key="1">
    <citation type="submission" date="2023-01" db="EMBL/GenBank/DDBJ databases">
        <title>Colletotrichum chrysophilum M932 genome sequence.</title>
        <authorList>
            <person name="Baroncelli R."/>
        </authorList>
    </citation>
    <scope>NUCLEOTIDE SEQUENCE</scope>
    <source>
        <strain evidence="2">M932</strain>
    </source>
</reference>
<name>A0AAD9EDF4_9PEZI</name>
<dbReference type="AlphaFoldDB" id="A0AAD9EDF4"/>
<accession>A0AAD9EDF4</accession>
<evidence type="ECO:0000313" key="2">
    <source>
        <dbReference type="EMBL" id="KAK1844470.1"/>
    </source>
</evidence>
<feature type="compositionally biased region" description="Pro residues" evidence="1">
    <location>
        <begin position="100"/>
        <end position="114"/>
    </location>
</feature>
<keyword evidence="3" id="KW-1185">Reference proteome</keyword>
<evidence type="ECO:0000256" key="1">
    <source>
        <dbReference type="SAM" id="MobiDB-lite"/>
    </source>
</evidence>
<feature type="region of interest" description="Disordered" evidence="1">
    <location>
        <begin position="93"/>
        <end position="115"/>
    </location>
</feature>
<comment type="caution">
    <text evidence="2">The sequence shown here is derived from an EMBL/GenBank/DDBJ whole genome shotgun (WGS) entry which is preliminary data.</text>
</comment>